<organism evidence="3 4">
    <name type="scientific">Roseofilum reptotaenium AO1-A</name>
    <dbReference type="NCBI Taxonomy" id="1925591"/>
    <lineage>
        <taxon>Bacteria</taxon>
        <taxon>Bacillati</taxon>
        <taxon>Cyanobacteriota</taxon>
        <taxon>Cyanophyceae</taxon>
        <taxon>Desertifilales</taxon>
        <taxon>Desertifilaceae</taxon>
        <taxon>Roseofilum</taxon>
    </lineage>
</organism>
<evidence type="ECO:0000313" key="3">
    <source>
        <dbReference type="EMBL" id="OJJ27046.1"/>
    </source>
</evidence>
<dbReference type="GO" id="GO:0005886">
    <property type="term" value="C:plasma membrane"/>
    <property type="evidence" value="ECO:0007669"/>
    <property type="project" value="InterPro"/>
</dbReference>
<dbReference type="FunFam" id="3.30.479.30:FF:000004">
    <property type="entry name" value="Putative membrane protease family, stomatin"/>
    <property type="match status" value="1"/>
</dbReference>
<dbReference type="PRINTS" id="PR00721">
    <property type="entry name" value="STOMATIN"/>
</dbReference>
<evidence type="ECO:0000256" key="1">
    <source>
        <dbReference type="ARBA" id="ARBA00008164"/>
    </source>
</evidence>
<comment type="caution">
    <text evidence="3">The sequence shown here is derived from an EMBL/GenBank/DDBJ whole genome shotgun (WGS) entry which is preliminary data.</text>
</comment>
<feature type="domain" description="Band 7" evidence="2">
    <location>
        <begin position="24"/>
        <end position="183"/>
    </location>
</feature>
<dbReference type="Pfam" id="PF01145">
    <property type="entry name" value="Band_7"/>
    <property type="match status" value="1"/>
</dbReference>
<evidence type="ECO:0000259" key="2">
    <source>
        <dbReference type="SMART" id="SM00244"/>
    </source>
</evidence>
<protein>
    <submittedName>
        <fullName evidence="3">Paraslipin</fullName>
    </submittedName>
</protein>
<dbReference type="InterPro" id="IPR043202">
    <property type="entry name" value="Band-7_stomatin-like"/>
</dbReference>
<keyword evidence="4" id="KW-1185">Reference proteome</keyword>
<sequence length="201" mass="22984">MIEVFLYQWFLFLFFALSGTSIAASLKVVKQGDQALVEHLGKYNGKKLEPGLTFLVPVFEQVAYKETLREQPLDTKPLVCLTSDRISVTLDMVVYWQILDLEKSCYKVQNLRQAIIDLIEINIRTELATIELNDLFTVRNELNETLVQKLDVATEPWGVKITRVQLRQFQIGDQLRHQALKPIPVNNASVNPSLQSTYSNS</sequence>
<dbReference type="PANTHER" id="PTHR10264">
    <property type="entry name" value="BAND 7 PROTEIN-RELATED"/>
    <property type="match status" value="1"/>
</dbReference>
<dbReference type="InterPro" id="IPR036013">
    <property type="entry name" value="Band_7/SPFH_dom_sf"/>
</dbReference>
<accession>A0A1L9QWN8</accession>
<dbReference type="CDD" id="cd08829">
    <property type="entry name" value="SPFH_paraslipin"/>
    <property type="match status" value="1"/>
</dbReference>
<dbReference type="EMBL" id="MLAW01000003">
    <property type="protein sequence ID" value="OJJ27046.1"/>
    <property type="molecule type" value="Genomic_DNA"/>
</dbReference>
<reference evidence="3" key="1">
    <citation type="submission" date="2016-10" db="EMBL/GenBank/DDBJ databases">
        <title>CRISPR-Cas defence system in Roseofilum reptotaenium: evidence of a bacteriophage-cyanobacterium arms race in the coral black band disease.</title>
        <authorList>
            <person name="Buerger P."/>
            <person name="Wood-Charlson E.M."/>
            <person name="Weynberg K.D."/>
            <person name="Willis B."/>
            <person name="Van Oppen M.J."/>
        </authorList>
    </citation>
    <scope>NUCLEOTIDE SEQUENCE [LARGE SCALE GENOMIC DNA]</scope>
    <source>
        <strain evidence="3">AO1-A</strain>
    </source>
</reference>
<dbReference type="Gene3D" id="3.30.479.30">
    <property type="entry name" value="Band 7 domain"/>
    <property type="match status" value="1"/>
</dbReference>
<dbReference type="SUPFAM" id="SSF117892">
    <property type="entry name" value="Band 7/SPFH domain"/>
    <property type="match status" value="1"/>
</dbReference>
<evidence type="ECO:0000313" key="4">
    <source>
        <dbReference type="Proteomes" id="UP000183940"/>
    </source>
</evidence>
<dbReference type="Proteomes" id="UP000183940">
    <property type="component" value="Unassembled WGS sequence"/>
</dbReference>
<dbReference type="InterPro" id="IPR001972">
    <property type="entry name" value="Stomatin_HflK_fam"/>
</dbReference>
<dbReference type="STRING" id="1925591.BI308_03050"/>
<dbReference type="InterPro" id="IPR001107">
    <property type="entry name" value="Band_7"/>
</dbReference>
<dbReference type="GO" id="GO:0098552">
    <property type="term" value="C:side of membrane"/>
    <property type="evidence" value="ECO:0007669"/>
    <property type="project" value="UniProtKB-ARBA"/>
</dbReference>
<dbReference type="PANTHER" id="PTHR10264:SF19">
    <property type="entry name" value="AT06885P-RELATED"/>
    <property type="match status" value="1"/>
</dbReference>
<comment type="similarity">
    <text evidence="1">Belongs to the band 7/mec-2 family.</text>
</comment>
<gene>
    <name evidence="3" type="ORF">BI308_03050</name>
</gene>
<dbReference type="AlphaFoldDB" id="A0A1L9QWN8"/>
<proteinExistence type="inferred from homology"/>
<name>A0A1L9QWN8_9CYAN</name>
<dbReference type="SMART" id="SM00244">
    <property type="entry name" value="PHB"/>
    <property type="match status" value="1"/>
</dbReference>